<evidence type="ECO:0000256" key="5">
    <source>
        <dbReference type="ARBA" id="ARBA00023136"/>
    </source>
</evidence>
<dbReference type="InterPro" id="IPR036938">
    <property type="entry name" value="PAP2/HPO_sf"/>
</dbReference>
<dbReference type="GeneID" id="36562490"/>
<comment type="similarity">
    <text evidence="2">Belongs to the PA-phosphatase related phosphoesterase family.</text>
</comment>
<keyword evidence="10" id="KW-1185">Reference proteome</keyword>
<gene>
    <name evidence="9" type="ORF">P170DRAFT_510478</name>
</gene>
<dbReference type="SUPFAM" id="SSF48317">
    <property type="entry name" value="Acid phosphatase/Vanadium-dependent haloperoxidase"/>
    <property type="match status" value="1"/>
</dbReference>
<evidence type="ECO:0000313" key="10">
    <source>
        <dbReference type="Proteomes" id="UP000234275"/>
    </source>
</evidence>
<evidence type="ECO:0000313" key="9">
    <source>
        <dbReference type="EMBL" id="PLB47709.1"/>
    </source>
</evidence>
<dbReference type="PANTHER" id="PTHR10165">
    <property type="entry name" value="LIPID PHOSPHATE PHOSPHATASE"/>
    <property type="match status" value="1"/>
</dbReference>
<dbReference type="STRING" id="1392250.A0A2I2G4C3"/>
<dbReference type="GO" id="GO:0008195">
    <property type="term" value="F:phosphatidate phosphatase activity"/>
    <property type="evidence" value="ECO:0007669"/>
    <property type="project" value="TreeGrafter"/>
</dbReference>
<evidence type="ECO:0000256" key="1">
    <source>
        <dbReference type="ARBA" id="ARBA00004141"/>
    </source>
</evidence>
<evidence type="ECO:0000256" key="6">
    <source>
        <dbReference type="SAM" id="MobiDB-lite"/>
    </source>
</evidence>
<sequence length="320" mass="36030">MSRNGLAAGSAVPRPSQPGAPGAFSRFYQRYFPAIDYFALTFIILCWVLIQLFVTPFHRLFSLDNKSIQYPFAVVERVSVVWSIVYAGLIPFLILMLWASMFRPNRHKVQVTMLGFFVAVMLTSLLTDIVKNAAGRPRPDLISRCIPRKGTPADELINWTACTQPNQHILQEGWRSFPSGHSSFSFAGLGYLSFFISGQMHVFRPRTDLCRCLIALTPLLCALMVAISRLDDYRHDVYDVTAGTILGISVAYFSYRHYYPELQSPICDIPHDKEDLVLADGFAKLPGDEEQQLQGSGLARRWESEETYQLGESASLGSDR</sequence>
<dbReference type="AlphaFoldDB" id="A0A2I2G4C3"/>
<dbReference type="EMBL" id="MSFO01000005">
    <property type="protein sequence ID" value="PLB47709.1"/>
    <property type="molecule type" value="Genomic_DNA"/>
</dbReference>
<keyword evidence="9" id="KW-0575">Peroxidase</keyword>
<feature type="transmembrane region" description="Helical" evidence="7">
    <location>
        <begin position="236"/>
        <end position="255"/>
    </location>
</feature>
<dbReference type="GO" id="GO:0046839">
    <property type="term" value="P:phospholipid dephosphorylation"/>
    <property type="evidence" value="ECO:0007669"/>
    <property type="project" value="TreeGrafter"/>
</dbReference>
<dbReference type="InterPro" id="IPR000326">
    <property type="entry name" value="PAP2/HPO"/>
</dbReference>
<dbReference type="OrthoDB" id="10030083at2759"/>
<keyword evidence="5 7" id="KW-0472">Membrane</keyword>
<dbReference type="InterPro" id="IPR043216">
    <property type="entry name" value="PAP-like"/>
</dbReference>
<comment type="caution">
    <text evidence="9">The sequence shown here is derived from an EMBL/GenBank/DDBJ whole genome shotgun (WGS) entry which is preliminary data.</text>
</comment>
<evidence type="ECO:0000256" key="7">
    <source>
        <dbReference type="SAM" id="Phobius"/>
    </source>
</evidence>
<keyword evidence="9" id="KW-0560">Oxidoreductase</keyword>
<dbReference type="Pfam" id="PF01569">
    <property type="entry name" value="PAP2"/>
    <property type="match status" value="1"/>
</dbReference>
<keyword evidence="4 7" id="KW-1133">Transmembrane helix</keyword>
<dbReference type="GO" id="GO:0006644">
    <property type="term" value="P:phospholipid metabolic process"/>
    <property type="evidence" value="ECO:0007669"/>
    <property type="project" value="InterPro"/>
</dbReference>
<feature type="transmembrane region" description="Helical" evidence="7">
    <location>
        <begin position="111"/>
        <end position="130"/>
    </location>
</feature>
<dbReference type="GO" id="GO:0004601">
    <property type="term" value="F:peroxidase activity"/>
    <property type="evidence" value="ECO:0007669"/>
    <property type="project" value="UniProtKB-KW"/>
</dbReference>
<dbReference type="Gene3D" id="1.20.144.10">
    <property type="entry name" value="Phosphatidic acid phosphatase type 2/haloperoxidase"/>
    <property type="match status" value="1"/>
</dbReference>
<dbReference type="RefSeq" id="XP_024703011.1">
    <property type="nucleotide sequence ID" value="XM_024854784.1"/>
</dbReference>
<dbReference type="VEuPathDB" id="FungiDB:P170DRAFT_510478"/>
<dbReference type="SMART" id="SM00014">
    <property type="entry name" value="acidPPc"/>
    <property type="match status" value="1"/>
</dbReference>
<reference evidence="9 10" key="1">
    <citation type="submission" date="2016-12" db="EMBL/GenBank/DDBJ databases">
        <title>The genomes of Aspergillus section Nigri reveals drivers in fungal speciation.</title>
        <authorList>
            <consortium name="DOE Joint Genome Institute"/>
            <person name="Vesth T.C."/>
            <person name="Nybo J."/>
            <person name="Theobald S."/>
            <person name="Brandl J."/>
            <person name="Frisvad J.C."/>
            <person name="Nielsen K.F."/>
            <person name="Lyhne E.K."/>
            <person name="Kogle M.E."/>
            <person name="Kuo A."/>
            <person name="Riley R."/>
            <person name="Clum A."/>
            <person name="Nolan M."/>
            <person name="Lipzen A."/>
            <person name="Salamov A."/>
            <person name="Henrissat B."/>
            <person name="Wiebenga A."/>
            <person name="De Vries R.P."/>
            <person name="Grigoriev I.V."/>
            <person name="Mortensen U.H."/>
            <person name="Andersen M.R."/>
            <person name="Baker S.E."/>
        </authorList>
    </citation>
    <scope>NUCLEOTIDE SEQUENCE [LARGE SCALE GENOMIC DNA]</scope>
    <source>
        <strain evidence="9 10">IBT 23096</strain>
    </source>
</reference>
<feature type="domain" description="Phosphatidic acid phosphatase type 2/haloperoxidase" evidence="8">
    <location>
        <begin position="114"/>
        <end position="255"/>
    </location>
</feature>
<name>A0A2I2G4C3_9EURO</name>
<dbReference type="CDD" id="cd03390">
    <property type="entry name" value="PAP2_containing_1_like"/>
    <property type="match status" value="1"/>
</dbReference>
<proteinExistence type="inferred from homology"/>
<dbReference type="PANTHER" id="PTHR10165:SF35">
    <property type="entry name" value="RE23632P"/>
    <property type="match status" value="1"/>
</dbReference>
<feature type="transmembrane region" description="Helical" evidence="7">
    <location>
        <begin position="80"/>
        <end position="99"/>
    </location>
</feature>
<evidence type="ECO:0000256" key="2">
    <source>
        <dbReference type="ARBA" id="ARBA00008816"/>
    </source>
</evidence>
<dbReference type="FunFam" id="1.20.144.10:FF:000017">
    <property type="entry name" value="Diacylglycerol pyrophosphate phosphatase 1"/>
    <property type="match status" value="1"/>
</dbReference>
<accession>A0A2I2G4C3</accession>
<feature type="region of interest" description="Disordered" evidence="6">
    <location>
        <begin position="289"/>
        <end position="320"/>
    </location>
</feature>
<feature type="transmembrane region" description="Helical" evidence="7">
    <location>
        <begin position="210"/>
        <end position="230"/>
    </location>
</feature>
<feature type="transmembrane region" description="Helical" evidence="7">
    <location>
        <begin position="34"/>
        <end position="54"/>
    </location>
</feature>
<evidence type="ECO:0000259" key="8">
    <source>
        <dbReference type="SMART" id="SM00014"/>
    </source>
</evidence>
<organism evidence="9 10">
    <name type="scientific">Aspergillus steynii IBT 23096</name>
    <dbReference type="NCBI Taxonomy" id="1392250"/>
    <lineage>
        <taxon>Eukaryota</taxon>
        <taxon>Fungi</taxon>
        <taxon>Dikarya</taxon>
        <taxon>Ascomycota</taxon>
        <taxon>Pezizomycotina</taxon>
        <taxon>Eurotiomycetes</taxon>
        <taxon>Eurotiomycetidae</taxon>
        <taxon>Eurotiales</taxon>
        <taxon>Aspergillaceae</taxon>
        <taxon>Aspergillus</taxon>
        <taxon>Aspergillus subgen. Circumdati</taxon>
    </lineage>
</organism>
<evidence type="ECO:0000256" key="3">
    <source>
        <dbReference type="ARBA" id="ARBA00022692"/>
    </source>
</evidence>
<comment type="subcellular location">
    <subcellularLocation>
        <location evidence="1">Membrane</location>
        <topology evidence="1">Multi-pass membrane protein</topology>
    </subcellularLocation>
</comment>
<evidence type="ECO:0000256" key="4">
    <source>
        <dbReference type="ARBA" id="ARBA00022989"/>
    </source>
</evidence>
<keyword evidence="3 7" id="KW-0812">Transmembrane</keyword>
<feature type="compositionally biased region" description="Polar residues" evidence="6">
    <location>
        <begin position="310"/>
        <end position="320"/>
    </location>
</feature>
<protein>
    <submittedName>
        <fullName evidence="9">Acid phosphatase/Vanadium-dependent haloperoxidase</fullName>
    </submittedName>
</protein>
<dbReference type="GO" id="GO:0016020">
    <property type="term" value="C:membrane"/>
    <property type="evidence" value="ECO:0007669"/>
    <property type="project" value="UniProtKB-SubCell"/>
</dbReference>
<dbReference type="Proteomes" id="UP000234275">
    <property type="component" value="Unassembled WGS sequence"/>
</dbReference>